<dbReference type="PRINTS" id="PR00081">
    <property type="entry name" value="GDHRDH"/>
</dbReference>
<gene>
    <name evidence="4" type="ORF">BN946_scf185007.g114</name>
</gene>
<dbReference type="InterPro" id="IPR002347">
    <property type="entry name" value="SDR_fam"/>
</dbReference>
<dbReference type="OMA" id="DALYMEC"/>
<dbReference type="Gene3D" id="3.40.50.720">
    <property type="entry name" value="NAD(P)-binding Rossmann-like Domain"/>
    <property type="match status" value="1"/>
</dbReference>
<dbReference type="EMBL" id="CCBP010000119">
    <property type="protein sequence ID" value="CDO73060.1"/>
    <property type="molecule type" value="Genomic_DNA"/>
</dbReference>
<dbReference type="STRING" id="5643.A0A060SFA3"/>
<accession>A0A060SFA3</accession>
<evidence type="ECO:0000313" key="5">
    <source>
        <dbReference type="Proteomes" id="UP000029665"/>
    </source>
</evidence>
<dbReference type="PANTHER" id="PTHR44169:SF6">
    <property type="entry name" value="NADPH-DEPENDENT 1-ACYLDIHYDROXYACETONE PHOSPHATE REDUCTASE"/>
    <property type="match status" value="1"/>
</dbReference>
<sequence>MSTQQKVVLVTGCSDGGIGSALCKQYAATGCKVYASARRVEAMRTLTHPNIERTRMDVTDEASIQAAVDQIIEKDGRIDILVNNAGMTCSGPVAEVELERIQRTFDTNVFGIIRTARVVIPHMAARKSGTIVNIGSILAQTPLPFAGIYASSKAAVHSLTETLYMECIPLGIAVVLVNAGGARTNIIKNMGQQFDIPSTTLYAPYEEIIREEFDPKRTEQGSPPEDIARVVVAKSLAAKPDRHIAVGAGSFLVNNILPWFPRGVLLRMLWNFLVEKKRAALAKSK</sequence>
<dbReference type="AlphaFoldDB" id="A0A060SFA3"/>
<protein>
    <submittedName>
        <fullName evidence="4">Uncharacterized protein</fullName>
    </submittedName>
</protein>
<dbReference type="PRINTS" id="PR00080">
    <property type="entry name" value="SDRFAMILY"/>
</dbReference>
<reference evidence="4" key="1">
    <citation type="submission" date="2014-01" db="EMBL/GenBank/DDBJ databases">
        <title>The genome of the white-rot fungus Pycnoporus cinnabarinus: a basidiomycete model with a versatile arsenal for lignocellulosic biomass breakdown.</title>
        <authorList>
            <person name="Levasseur A."/>
            <person name="Lomascolo A."/>
            <person name="Ruiz-Duenas F.J."/>
            <person name="Uzan E."/>
            <person name="Piumi F."/>
            <person name="Kues U."/>
            <person name="Ram A.F.J."/>
            <person name="Murat C."/>
            <person name="Haon M."/>
            <person name="Benoit I."/>
            <person name="Arfi Y."/>
            <person name="Chevret D."/>
            <person name="Drula E."/>
            <person name="Kwon M.J."/>
            <person name="Gouret P."/>
            <person name="Lesage-Meessen L."/>
            <person name="Lombard V."/>
            <person name="Mariette J."/>
            <person name="Noirot C."/>
            <person name="Park J."/>
            <person name="Patyshakuliyeva A."/>
            <person name="Wieneger R.A.B."/>
            <person name="Wosten H.A.B."/>
            <person name="Martin F."/>
            <person name="Coutinho P.M."/>
            <person name="de Vries R."/>
            <person name="Martinez A.T."/>
            <person name="Klopp C."/>
            <person name="Pontarotti P."/>
            <person name="Henrissat B."/>
            <person name="Record E."/>
        </authorList>
    </citation>
    <scope>NUCLEOTIDE SEQUENCE [LARGE SCALE GENOMIC DNA]</scope>
    <source>
        <strain evidence="4">BRFM137</strain>
    </source>
</reference>
<comment type="similarity">
    <text evidence="1 3">Belongs to the short-chain dehydrogenases/reductases (SDR) family.</text>
</comment>
<evidence type="ECO:0000256" key="2">
    <source>
        <dbReference type="ARBA" id="ARBA00023002"/>
    </source>
</evidence>
<dbReference type="SUPFAM" id="SSF51735">
    <property type="entry name" value="NAD(P)-binding Rossmann-fold domains"/>
    <property type="match status" value="1"/>
</dbReference>
<dbReference type="Pfam" id="PF00106">
    <property type="entry name" value="adh_short"/>
    <property type="match status" value="1"/>
</dbReference>
<dbReference type="GO" id="GO:0005783">
    <property type="term" value="C:endoplasmic reticulum"/>
    <property type="evidence" value="ECO:0007669"/>
    <property type="project" value="TreeGrafter"/>
</dbReference>
<dbReference type="FunFam" id="3.40.50.720:FF:000261">
    <property type="entry name" value="NADPH-dependent 1-acyldihydroxyacetone phosphate reductase"/>
    <property type="match status" value="1"/>
</dbReference>
<evidence type="ECO:0000256" key="3">
    <source>
        <dbReference type="RuleBase" id="RU000363"/>
    </source>
</evidence>
<dbReference type="OrthoDB" id="2102561at2759"/>
<keyword evidence="2" id="KW-0560">Oxidoreductase</keyword>
<dbReference type="PANTHER" id="PTHR44169">
    <property type="entry name" value="NADPH-DEPENDENT 1-ACYLDIHYDROXYACETONE PHOSPHATE REDUCTASE"/>
    <property type="match status" value="1"/>
</dbReference>
<organism evidence="4 5">
    <name type="scientific">Pycnoporus cinnabarinus</name>
    <name type="common">Cinnabar-red polypore</name>
    <name type="synonym">Trametes cinnabarina</name>
    <dbReference type="NCBI Taxonomy" id="5643"/>
    <lineage>
        <taxon>Eukaryota</taxon>
        <taxon>Fungi</taxon>
        <taxon>Dikarya</taxon>
        <taxon>Basidiomycota</taxon>
        <taxon>Agaricomycotina</taxon>
        <taxon>Agaricomycetes</taxon>
        <taxon>Polyporales</taxon>
        <taxon>Polyporaceae</taxon>
        <taxon>Trametes</taxon>
    </lineage>
</organism>
<keyword evidence="5" id="KW-1185">Reference proteome</keyword>
<evidence type="ECO:0000256" key="1">
    <source>
        <dbReference type="ARBA" id="ARBA00006484"/>
    </source>
</evidence>
<dbReference type="InterPro" id="IPR036291">
    <property type="entry name" value="NAD(P)-bd_dom_sf"/>
</dbReference>
<proteinExistence type="inferred from homology"/>
<dbReference type="CDD" id="cd05374">
    <property type="entry name" value="17beta-HSD-like_SDR_c"/>
    <property type="match status" value="1"/>
</dbReference>
<name>A0A060SFA3_PYCCI</name>
<dbReference type="HOGENOM" id="CLU_010194_2_9_1"/>
<comment type="caution">
    <text evidence="4">The sequence shown here is derived from an EMBL/GenBank/DDBJ whole genome shotgun (WGS) entry which is preliminary data.</text>
</comment>
<dbReference type="Proteomes" id="UP000029665">
    <property type="component" value="Unassembled WGS sequence"/>
</dbReference>
<dbReference type="GO" id="GO:0016491">
    <property type="term" value="F:oxidoreductase activity"/>
    <property type="evidence" value="ECO:0007669"/>
    <property type="project" value="UniProtKB-KW"/>
</dbReference>
<evidence type="ECO:0000313" key="4">
    <source>
        <dbReference type="EMBL" id="CDO73060.1"/>
    </source>
</evidence>